<dbReference type="InterPro" id="IPR036465">
    <property type="entry name" value="vWFA_dom_sf"/>
</dbReference>
<keyword evidence="3" id="KW-1185">Reference proteome</keyword>
<dbReference type="RefSeq" id="WP_173286022.1">
    <property type="nucleotide sequence ID" value="NZ_CP054020.1"/>
</dbReference>
<evidence type="ECO:0000259" key="1">
    <source>
        <dbReference type="PROSITE" id="PS50234"/>
    </source>
</evidence>
<dbReference type="EMBL" id="CP054020">
    <property type="protein sequence ID" value="QKI89839.1"/>
    <property type="molecule type" value="Genomic_DNA"/>
</dbReference>
<dbReference type="Gene3D" id="3.40.50.410">
    <property type="entry name" value="von Willebrand factor, type A domain"/>
    <property type="match status" value="1"/>
</dbReference>
<dbReference type="KEGG" id="txa:HQN79_09765"/>
<protein>
    <submittedName>
        <fullName evidence="2">VWA domain-containing protein</fullName>
    </submittedName>
</protein>
<dbReference type="SUPFAM" id="SSF53300">
    <property type="entry name" value="vWA-like"/>
    <property type="match status" value="1"/>
</dbReference>
<dbReference type="InterPro" id="IPR002035">
    <property type="entry name" value="VWF_A"/>
</dbReference>
<dbReference type="PROSITE" id="PS50234">
    <property type="entry name" value="VWFA"/>
    <property type="match status" value="1"/>
</dbReference>
<reference evidence="2 3" key="1">
    <citation type="submission" date="2020-05" db="EMBL/GenBank/DDBJ databases">
        <title>Thiomicrorhabdus sediminis sp.nov. and Thiomicrorhabdus xiamenensis sp.nov., novel sulfur-oxidizing bacteria isolated from coastal sediment.</title>
        <authorList>
            <person name="Liu X."/>
        </authorList>
    </citation>
    <scope>NUCLEOTIDE SEQUENCE [LARGE SCALE GENOMIC DNA]</scope>
    <source>
        <strain evidence="2 3">G2</strain>
    </source>
</reference>
<dbReference type="Proteomes" id="UP000504724">
    <property type="component" value="Chromosome"/>
</dbReference>
<organism evidence="2 3">
    <name type="scientific">Thiomicrorhabdus xiamenensis</name>
    <dbReference type="NCBI Taxonomy" id="2739063"/>
    <lineage>
        <taxon>Bacteria</taxon>
        <taxon>Pseudomonadati</taxon>
        <taxon>Pseudomonadota</taxon>
        <taxon>Gammaproteobacteria</taxon>
        <taxon>Thiotrichales</taxon>
        <taxon>Piscirickettsiaceae</taxon>
        <taxon>Thiomicrorhabdus</taxon>
    </lineage>
</organism>
<dbReference type="PANTHER" id="PTHR41248:SF1">
    <property type="entry name" value="NORD PROTEIN"/>
    <property type="match status" value="1"/>
</dbReference>
<evidence type="ECO:0000313" key="3">
    <source>
        <dbReference type="Proteomes" id="UP000504724"/>
    </source>
</evidence>
<sequence>MSYHVLLNDVQRQLELTLLAFWGRSFRVLPLNDNEMVPLVRAGTIFLPEFIEAETFKEARQRFLSSALHAAAHLVYSVPQDSSGLNNRQLVLISLLEDARVEYLASQVFPGMRSLFRRHFTKTPSNSLQFAEIAYAVAYALVNEVDIEDNPFVTKARRLFQQAVDEDVENPLLFRSIGLALANDIGQMRISMNERDEFRLVDYRDDNSYLWNAYEEVATQSEQASGDDESVSVTGIGYEEVLDGKSVSSYKEGAGEVEGLVFTTVDEEVQSSLLKHSPTHEMFAYPEWDYKIARWKQKWCSLDEITFHEQDSNALEQRIEHYRSFVNKLQHIIQSYQSQMHRRKKQEDGVELDFEALVDQLVELKKGGAASESRIYIDHVRERQHELSLLVLLDLSESMNDQHAEGGESVLDLTLDSTVVLSQLLDGLGHSYAIQGFNSNGRGEVSYYNFKDFDGESESSLATLGQAKAAYSTRLGTALRHSFHKISRRPERHKLILVITDGQPSDIDVYDSQYLIEDSAVAIKDIESTGCKTFCLSLDKNADDYVQKIFRKGHYEVVEHAEKLPQILTKLYLKVFKSFLA</sequence>
<feature type="domain" description="VWFA" evidence="1">
    <location>
        <begin position="388"/>
        <end position="571"/>
    </location>
</feature>
<gene>
    <name evidence="2" type="ORF">HQN79_09765</name>
</gene>
<dbReference type="SMART" id="SM00327">
    <property type="entry name" value="VWA"/>
    <property type="match status" value="1"/>
</dbReference>
<evidence type="ECO:0000313" key="2">
    <source>
        <dbReference type="EMBL" id="QKI89839.1"/>
    </source>
</evidence>
<accession>A0A7D4SJD2</accession>
<dbReference type="Pfam" id="PF00092">
    <property type="entry name" value="VWA"/>
    <property type="match status" value="1"/>
</dbReference>
<dbReference type="AlphaFoldDB" id="A0A7D4SJD2"/>
<name>A0A7D4SJD2_9GAMM</name>
<dbReference type="PANTHER" id="PTHR41248">
    <property type="entry name" value="NORD PROTEIN"/>
    <property type="match status" value="1"/>
</dbReference>
<proteinExistence type="predicted"/>
<dbReference type="InterPro" id="IPR051928">
    <property type="entry name" value="NorD/CobT"/>
</dbReference>